<dbReference type="AlphaFoldDB" id="Q3KIC6"/>
<proteinExistence type="predicted"/>
<evidence type="ECO:0000313" key="2">
    <source>
        <dbReference type="EMBL" id="ABA72480.1"/>
    </source>
</evidence>
<keyword evidence="1" id="KW-1133">Transmembrane helix</keyword>
<sequence length="230" mass="25594">MAGPKIRFRTPFEPEAKTSSIAHSALCGGLADTRPSIRIAVHVPIPVRLELIIANQTVKSMNEKNYEALKHKNSKDLELLKWQFKKEELSYVEAGQHLRSLNQQLWQVPSMVIAITGGIWFGAASITSDMPKVLALSFAAAVNILTIPIIIRLRHLIQKYIKLQLAFMNKEDGKGGRTVITCWILLLSIAACLSIAGASHTDKINIETKKTEPSATEVHLHLQKIEVFIQ</sequence>
<protein>
    <submittedName>
        <fullName evidence="2">Uncharacterized protein</fullName>
    </submittedName>
</protein>
<gene>
    <name evidence="2" type="ordered locus">Pfl01_0737</name>
</gene>
<dbReference type="EMBL" id="CP000094">
    <property type="protein sequence ID" value="ABA72480.1"/>
    <property type="molecule type" value="Genomic_DNA"/>
</dbReference>
<feature type="transmembrane region" description="Helical" evidence="1">
    <location>
        <begin position="105"/>
        <end position="127"/>
    </location>
</feature>
<dbReference type="RefSeq" id="WP_011332372.1">
    <property type="nucleotide sequence ID" value="NC_007492.2"/>
</dbReference>
<keyword evidence="1" id="KW-0472">Membrane</keyword>
<evidence type="ECO:0000313" key="3">
    <source>
        <dbReference type="Proteomes" id="UP000002704"/>
    </source>
</evidence>
<keyword evidence="1" id="KW-0812">Transmembrane</keyword>
<dbReference type="Proteomes" id="UP000002704">
    <property type="component" value="Chromosome"/>
</dbReference>
<reference evidence="2 3" key="1">
    <citation type="journal article" date="2009" name="Genome Biol.">
        <title>Genomic and genetic analyses of diversity and plant interactions of Pseudomonas fluorescens.</title>
        <authorList>
            <person name="Silby M.W."/>
            <person name="Cerdeno-Tarraga A.M."/>
            <person name="Vernikos G.S."/>
            <person name="Giddens S.R."/>
            <person name="Jackson R.W."/>
            <person name="Preston G.M."/>
            <person name="Zhang X.X."/>
            <person name="Moon C.D."/>
            <person name="Gehrig S.M."/>
            <person name="Godfrey S.A."/>
            <person name="Knight C.G."/>
            <person name="Malone J.G."/>
            <person name="Robinson Z."/>
            <person name="Spiers A.J."/>
            <person name="Harris S."/>
            <person name="Challis G.L."/>
            <person name="Yaxley A.M."/>
            <person name="Harris D."/>
            <person name="Seeger K."/>
            <person name="Murphy L."/>
            <person name="Rutter S."/>
            <person name="Squares R."/>
            <person name="Quail M.A."/>
            <person name="Saunders E."/>
            <person name="Mavromatis K."/>
            <person name="Brettin T.S."/>
            <person name="Bentley S.D."/>
            <person name="Hothersall J."/>
            <person name="Stephens E."/>
            <person name="Thomas C.M."/>
            <person name="Parkhill J."/>
            <person name="Levy S.B."/>
            <person name="Rainey P.B."/>
            <person name="Thomson N.R."/>
        </authorList>
    </citation>
    <scope>NUCLEOTIDE SEQUENCE [LARGE SCALE GENOMIC DNA]</scope>
    <source>
        <strain evidence="2 3">Pf0-1</strain>
    </source>
</reference>
<organism evidence="2 3">
    <name type="scientific">Pseudomonas fluorescens (strain Pf0-1)</name>
    <dbReference type="NCBI Taxonomy" id="205922"/>
    <lineage>
        <taxon>Bacteria</taxon>
        <taxon>Pseudomonadati</taxon>
        <taxon>Pseudomonadota</taxon>
        <taxon>Gammaproteobacteria</taxon>
        <taxon>Pseudomonadales</taxon>
        <taxon>Pseudomonadaceae</taxon>
        <taxon>Pseudomonas</taxon>
    </lineage>
</organism>
<accession>Q3KIC6</accession>
<evidence type="ECO:0000256" key="1">
    <source>
        <dbReference type="SAM" id="Phobius"/>
    </source>
</evidence>
<name>Q3KIC6_PSEPF</name>
<feature type="transmembrane region" description="Helical" evidence="1">
    <location>
        <begin position="178"/>
        <end position="198"/>
    </location>
</feature>
<feature type="transmembrane region" description="Helical" evidence="1">
    <location>
        <begin position="133"/>
        <end position="157"/>
    </location>
</feature>
<dbReference type="KEGG" id="pfo:Pfl01_0737"/>
<dbReference type="HOGENOM" id="CLU_1203989_0_0_6"/>